<organism evidence="1 2">
    <name type="scientific">Muriicola soli</name>
    <dbReference type="NCBI Taxonomy" id="2507538"/>
    <lineage>
        <taxon>Bacteria</taxon>
        <taxon>Pseudomonadati</taxon>
        <taxon>Bacteroidota</taxon>
        <taxon>Flavobacteriia</taxon>
        <taxon>Flavobacteriales</taxon>
        <taxon>Flavobacteriaceae</taxon>
        <taxon>Muriicola</taxon>
    </lineage>
</organism>
<evidence type="ECO:0000313" key="1">
    <source>
        <dbReference type="EMBL" id="QBA65405.1"/>
    </source>
</evidence>
<protein>
    <submittedName>
        <fullName evidence="1">Glycosyltransferase</fullName>
    </submittedName>
</protein>
<dbReference type="SUPFAM" id="SSF53756">
    <property type="entry name" value="UDP-Glycosyltransferase/glycogen phosphorylase"/>
    <property type="match status" value="1"/>
</dbReference>
<dbReference type="PANTHER" id="PTHR12526">
    <property type="entry name" value="GLYCOSYLTRANSFERASE"/>
    <property type="match status" value="1"/>
</dbReference>
<dbReference type="GO" id="GO:0016740">
    <property type="term" value="F:transferase activity"/>
    <property type="evidence" value="ECO:0007669"/>
    <property type="project" value="UniProtKB-KW"/>
</dbReference>
<dbReference type="Proteomes" id="UP000290889">
    <property type="component" value="Chromosome"/>
</dbReference>
<dbReference type="OrthoDB" id="7560678at2"/>
<name>A0A411ECC9_9FLAO</name>
<accession>A0A411ECC9</accession>
<dbReference type="CDD" id="cd03801">
    <property type="entry name" value="GT4_PimA-like"/>
    <property type="match status" value="1"/>
</dbReference>
<gene>
    <name evidence="1" type="ORF">EQY75_13210</name>
</gene>
<dbReference type="RefSeq" id="WP_129606605.1">
    <property type="nucleotide sequence ID" value="NZ_CP035544.1"/>
</dbReference>
<sequence length="345" mass="39390">MSNRKDILVFAKRYNVKNPEQIGGAIRLSEELIDDLQTLKESFTVIDINPANGGGFFLTYIKVIWKTIIQTKKHNSVLFIGSDRVVVHLAPVVLLIGKLCNRKVTLKKVGGGFDRFYNESGYLVKLRIRWLMKNVVATLFETKQLVNYFKSFGRTVWFPNVRNFPERKIIPGAYQKRFAFISQVKNTKGVIEILEACQILGSDYRIHIYGPIVDLVIPDHLKSIFDEIYKGALKPDEVLKTIENYDVIMLPTYYPGEGYPGILIESYSMGKPVISTIWNSIPEIIDHEKTGLLIAPKDKTALVEAIEWYNVKNYPILSENALNYSKQFNSLYQTSDKLNLIKGNA</sequence>
<evidence type="ECO:0000313" key="2">
    <source>
        <dbReference type="Proteomes" id="UP000290889"/>
    </source>
</evidence>
<dbReference type="Gene3D" id="3.40.50.2000">
    <property type="entry name" value="Glycogen Phosphorylase B"/>
    <property type="match status" value="1"/>
</dbReference>
<keyword evidence="2" id="KW-1185">Reference proteome</keyword>
<dbReference type="AlphaFoldDB" id="A0A411ECC9"/>
<dbReference type="KEGG" id="mur:EQY75_13210"/>
<proteinExistence type="predicted"/>
<dbReference type="EMBL" id="CP035544">
    <property type="protein sequence ID" value="QBA65405.1"/>
    <property type="molecule type" value="Genomic_DNA"/>
</dbReference>
<reference evidence="1 2" key="1">
    <citation type="submission" date="2019-01" db="EMBL/GenBank/DDBJ databases">
        <title>Muriicola soli sp. nov., isolated from soil.</title>
        <authorList>
            <person name="Kang H.J."/>
            <person name="Kim S.B."/>
        </authorList>
    </citation>
    <scope>NUCLEOTIDE SEQUENCE [LARGE SCALE GENOMIC DNA]</scope>
    <source>
        <strain evidence="1 2">MMS17-SY002</strain>
    </source>
</reference>
<keyword evidence="1" id="KW-0808">Transferase</keyword>
<dbReference type="Pfam" id="PF13692">
    <property type="entry name" value="Glyco_trans_1_4"/>
    <property type="match status" value="1"/>
</dbReference>